<sequence>MVRITVLLLISLFIPAFSQPEILIKDPWVRAVPPTMNMTAGYMVIENKGDQDDYLIGIESDISKMADLHVTVEENNVVKMKHIKKLKIPARSKVELKPGGYHIMFMKLNKKLLPGKKARIILIFEKSGKKVVEAEVKMSN</sequence>
<dbReference type="HOGENOM" id="CLU_100939_1_2_0"/>
<dbReference type="OrthoDB" id="9796962at2"/>
<evidence type="ECO:0000313" key="2">
    <source>
        <dbReference type="Proteomes" id="UP000001366"/>
    </source>
</evidence>
<reference evidence="1 2" key="1">
    <citation type="journal article" date="2009" name="J. Bacteriol.">
        <title>Complete and draft genome sequences of six members of the Aquificales.</title>
        <authorList>
            <person name="Reysenbach A.L."/>
            <person name="Hamamura N."/>
            <person name="Podar M."/>
            <person name="Griffiths E."/>
            <person name="Ferreira S."/>
            <person name="Hochstein R."/>
            <person name="Heidelberg J."/>
            <person name="Johnson J."/>
            <person name="Mead D."/>
            <person name="Pohorille A."/>
            <person name="Sarmiento M."/>
            <person name="Schweighofer K."/>
            <person name="Seshadri R."/>
            <person name="Voytek M.A."/>
        </authorList>
    </citation>
    <scope>NUCLEOTIDE SEQUENCE [LARGE SCALE GENOMIC DNA]</scope>
    <source>
        <strain evidence="2">DSM 14350 / EX-H1</strain>
    </source>
</reference>
<proteinExistence type="predicted"/>
<gene>
    <name evidence="1" type="ordered locus">PERMA_1264</name>
</gene>
<dbReference type="eggNOG" id="COG2847">
    <property type="taxonomic scope" value="Bacteria"/>
</dbReference>
<dbReference type="SUPFAM" id="SSF110087">
    <property type="entry name" value="DR1885-like metal-binding protein"/>
    <property type="match status" value="1"/>
</dbReference>
<keyword evidence="2" id="KW-1185">Reference proteome</keyword>
<dbReference type="PaxDb" id="123214-PERMA_1264"/>
<dbReference type="AlphaFoldDB" id="C0QQU1"/>
<dbReference type="PANTHER" id="PTHR36302">
    <property type="entry name" value="BLR7088 PROTEIN"/>
    <property type="match status" value="1"/>
</dbReference>
<evidence type="ECO:0000313" key="1">
    <source>
        <dbReference type="EMBL" id="ACO03664.1"/>
    </source>
</evidence>
<dbReference type="InterPro" id="IPR007410">
    <property type="entry name" value="LpqE-like"/>
</dbReference>
<dbReference type="STRING" id="123214.PERMA_1264"/>
<dbReference type="EMBL" id="CP001230">
    <property type="protein sequence ID" value="ACO03664.1"/>
    <property type="molecule type" value="Genomic_DNA"/>
</dbReference>
<dbReference type="Gene3D" id="2.60.40.1890">
    <property type="entry name" value="PCu(A)C copper chaperone"/>
    <property type="match status" value="1"/>
</dbReference>
<dbReference type="InterPro" id="IPR036182">
    <property type="entry name" value="PCuAC_sf"/>
</dbReference>
<dbReference type="PANTHER" id="PTHR36302:SF1">
    <property type="entry name" value="COPPER CHAPERONE PCU(A)C"/>
    <property type="match status" value="1"/>
</dbReference>
<name>C0QQU1_PERMH</name>
<protein>
    <submittedName>
        <fullName evidence="1">PeriplasmiC protein conserved in bacteria with histidine</fullName>
    </submittedName>
</protein>
<dbReference type="KEGG" id="pmx:PERMA_1264"/>
<dbReference type="Proteomes" id="UP000001366">
    <property type="component" value="Chromosome"/>
</dbReference>
<organism evidence="1 2">
    <name type="scientific">Persephonella marina (strain DSM 14350 / EX-H1)</name>
    <dbReference type="NCBI Taxonomy" id="123214"/>
    <lineage>
        <taxon>Bacteria</taxon>
        <taxon>Pseudomonadati</taxon>
        <taxon>Aquificota</taxon>
        <taxon>Aquificia</taxon>
        <taxon>Aquificales</taxon>
        <taxon>Hydrogenothermaceae</taxon>
        <taxon>Persephonella</taxon>
    </lineage>
</organism>
<accession>C0QQU1</accession>
<dbReference type="RefSeq" id="WP_012675903.1">
    <property type="nucleotide sequence ID" value="NC_012440.1"/>
</dbReference>
<dbReference type="InterPro" id="IPR058248">
    <property type="entry name" value="Lxx211020-like"/>
</dbReference>
<dbReference type="Pfam" id="PF04314">
    <property type="entry name" value="PCuAC"/>
    <property type="match status" value="1"/>
</dbReference>